<keyword evidence="1" id="KW-0472">Membrane</keyword>
<dbReference type="AlphaFoldDB" id="A0A432MC51"/>
<evidence type="ECO:0008006" key="4">
    <source>
        <dbReference type="Google" id="ProtNLM"/>
    </source>
</evidence>
<feature type="transmembrane region" description="Helical" evidence="1">
    <location>
        <begin position="141"/>
        <end position="160"/>
    </location>
</feature>
<evidence type="ECO:0000256" key="1">
    <source>
        <dbReference type="SAM" id="Phobius"/>
    </source>
</evidence>
<dbReference type="Proteomes" id="UP000280296">
    <property type="component" value="Unassembled WGS sequence"/>
</dbReference>
<evidence type="ECO:0000313" key="2">
    <source>
        <dbReference type="EMBL" id="RUL81620.1"/>
    </source>
</evidence>
<feature type="transmembrane region" description="Helical" evidence="1">
    <location>
        <begin position="172"/>
        <end position="191"/>
    </location>
</feature>
<accession>A0A432MC51</accession>
<feature type="transmembrane region" description="Helical" evidence="1">
    <location>
        <begin position="383"/>
        <end position="404"/>
    </location>
</feature>
<dbReference type="OrthoDB" id="916975at2"/>
<feature type="transmembrane region" description="Helical" evidence="1">
    <location>
        <begin position="54"/>
        <end position="71"/>
    </location>
</feature>
<feature type="transmembrane region" description="Helical" evidence="1">
    <location>
        <begin position="356"/>
        <end position="377"/>
    </location>
</feature>
<organism evidence="2 3">
    <name type="scientific">Tautonia sociabilis</name>
    <dbReference type="NCBI Taxonomy" id="2080755"/>
    <lineage>
        <taxon>Bacteria</taxon>
        <taxon>Pseudomonadati</taxon>
        <taxon>Planctomycetota</taxon>
        <taxon>Planctomycetia</taxon>
        <taxon>Isosphaerales</taxon>
        <taxon>Isosphaeraceae</taxon>
        <taxon>Tautonia</taxon>
    </lineage>
</organism>
<comment type="caution">
    <text evidence="2">The sequence shown here is derived from an EMBL/GenBank/DDBJ whole genome shotgun (WGS) entry which is preliminary data.</text>
</comment>
<keyword evidence="3" id="KW-1185">Reference proteome</keyword>
<gene>
    <name evidence="2" type="ORF">TsocGM_24840</name>
</gene>
<keyword evidence="1" id="KW-1133">Transmembrane helix</keyword>
<feature type="transmembrane region" description="Helical" evidence="1">
    <location>
        <begin position="102"/>
        <end position="129"/>
    </location>
</feature>
<keyword evidence="1" id="KW-0812">Transmembrane</keyword>
<protein>
    <recommendedName>
        <fullName evidence="4">MBOAT family protein</fullName>
    </recommendedName>
</protein>
<dbReference type="EMBL" id="RYZH01000089">
    <property type="protein sequence ID" value="RUL81620.1"/>
    <property type="molecule type" value="Genomic_DNA"/>
</dbReference>
<sequence>MRLAMTRIVAPPRAPHRRYVRQRAEPAPAIAPAPRPTGLYPGEPETCRRSLRRFTPVLLLMGLLVAVAEVYNLEGRGFRLLLGLAAAALPVHYLLPFRWKKPFFVAASVAGLALVFGGRTAGIVLPAALGLIGLSVAPLPWRVRVLGVLGVGAALGLVRAGAVELSGLPSPVLPILGTMFMFRLIIFLYELKHAERPEPAADVLSYFFLLPNYCFLHFPVVDYRTMQRGYFSAEVHAVQRDGLRMMLRGFIHLLLYRLVYHELLISPEQVAGPAGLARFLVCNYLLYLHVSGQFHVACGMLHLFGFKLPETHHHYLLATGFTDYWRRINIYWKDFMVRVFFNPVAFRLKRRPQWQALAAATAVVFVATWFLHAYQSFWLSGEWHFSVPDALFWGVLGALVLVNVQRDARRSRGRRPRTASAPTTSGAVRAGVVRAAKVLGTFATITLLWSLWTSPSLDSWLAMLRRGLGSP</sequence>
<evidence type="ECO:0000313" key="3">
    <source>
        <dbReference type="Proteomes" id="UP000280296"/>
    </source>
</evidence>
<name>A0A432MC51_9BACT</name>
<reference evidence="2 3" key="1">
    <citation type="submission" date="2018-12" db="EMBL/GenBank/DDBJ databases">
        <authorList>
            <person name="Toschakov S.V."/>
        </authorList>
    </citation>
    <scope>NUCLEOTIDE SEQUENCE [LARGE SCALE GENOMIC DNA]</scope>
    <source>
        <strain evidence="2 3">GM2012</strain>
    </source>
</reference>
<feature type="transmembrane region" description="Helical" evidence="1">
    <location>
        <begin position="77"/>
        <end position="95"/>
    </location>
</feature>
<proteinExistence type="predicted"/>
<dbReference type="RefSeq" id="WP_126728158.1">
    <property type="nucleotide sequence ID" value="NZ_RYZH01000089.1"/>
</dbReference>
<reference evidence="2 3" key="2">
    <citation type="submission" date="2019-01" db="EMBL/GenBank/DDBJ databases">
        <title>Tautonia sociabilis, a novel thermotolerant planctomycete of Isosphaeraceae family, isolated from a 4000 m deep subterranean habitat.</title>
        <authorList>
            <person name="Kovaleva O.L."/>
            <person name="Elcheninov A.G."/>
            <person name="Van Heerden E."/>
            <person name="Toshchakov S.V."/>
            <person name="Novikov A."/>
            <person name="Bonch-Osmolovskaya E.A."/>
            <person name="Kublanov I.V."/>
        </authorList>
    </citation>
    <scope>NUCLEOTIDE SEQUENCE [LARGE SCALE GENOMIC DNA]</scope>
    <source>
        <strain evidence="2 3">GM2012</strain>
    </source>
</reference>
<feature type="transmembrane region" description="Helical" evidence="1">
    <location>
        <begin position="203"/>
        <end position="221"/>
    </location>
</feature>